<accession>A0A9W6GIW6</accession>
<protein>
    <submittedName>
        <fullName evidence="2">Uncharacterized protein</fullName>
    </submittedName>
</protein>
<reference evidence="2" key="1">
    <citation type="submission" date="2022-12" db="EMBL/GenBank/DDBJ databases">
        <title>Reference genome sequencing for broad-spectrum identification of bacterial and archaeal isolates by mass spectrometry.</title>
        <authorList>
            <person name="Sekiguchi Y."/>
            <person name="Tourlousse D.M."/>
        </authorList>
    </citation>
    <scope>NUCLEOTIDE SEQUENCE</scope>
    <source>
        <strain evidence="2">10succ1</strain>
    </source>
</reference>
<feature type="coiled-coil region" evidence="1">
    <location>
        <begin position="5"/>
        <end position="63"/>
    </location>
</feature>
<evidence type="ECO:0000313" key="3">
    <source>
        <dbReference type="Proteomes" id="UP001144471"/>
    </source>
</evidence>
<gene>
    <name evidence="2" type="ORF">PM10SUCC1_02010</name>
</gene>
<name>A0A9W6GIW6_9FUSO</name>
<dbReference type="RefSeq" id="WP_281832565.1">
    <property type="nucleotide sequence ID" value="NZ_BSDY01000001.1"/>
</dbReference>
<organism evidence="2 3">
    <name type="scientific">Propionigenium maris DSM 9537</name>
    <dbReference type="NCBI Taxonomy" id="1123000"/>
    <lineage>
        <taxon>Bacteria</taxon>
        <taxon>Fusobacteriati</taxon>
        <taxon>Fusobacteriota</taxon>
        <taxon>Fusobacteriia</taxon>
        <taxon>Fusobacteriales</taxon>
        <taxon>Fusobacteriaceae</taxon>
        <taxon>Propionigenium</taxon>
    </lineage>
</organism>
<evidence type="ECO:0000256" key="1">
    <source>
        <dbReference type="SAM" id="Coils"/>
    </source>
</evidence>
<keyword evidence="3" id="KW-1185">Reference proteome</keyword>
<keyword evidence="1" id="KW-0175">Coiled coil</keyword>
<proteinExistence type="predicted"/>
<dbReference type="Proteomes" id="UP001144471">
    <property type="component" value="Unassembled WGS sequence"/>
</dbReference>
<sequence length="64" mass="7819">MKKKLLEINERIKRISELYEEHEKEQEELIRNIIKGAELDRRLDQIQELLRGVEEELEKEKMGK</sequence>
<dbReference type="EMBL" id="BSDY01000001">
    <property type="protein sequence ID" value="GLI54686.1"/>
    <property type="molecule type" value="Genomic_DNA"/>
</dbReference>
<evidence type="ECO:0000313" key="2">
    <source>
        <dbReference type="EMBL" id="GLI54686.1"/>
    </source>
</evidence>
<dbReference type="AlphaFoldDB" id="A0A9W6GIW6"/>
<comment type="caution">
    <text evidence="2">The sequence shown here is derived from an EMBL/GenBank/DDBJ whole genome shotgun (WGS) entry which is preliminary data.</text>
</comment>